<reference evidence="1 2" key="1">
    <citation type="submission" date="2011-09" db="EMBL/GenBank/DDBJ databases">
        <authorList>
            <person name="Weinstock G."/>
            <person name="Sodergren E."/>
            <person name="Clifton S."/>
            <person name="Fulton L."/>
            <person name="Fulton B."/>
            <person name="Courtney L."/>
            <person name="Fronick C."/>
            <person name="Harrison M."/>
            <person name="Strong C."/>
            <person name="Farmer C."/>
            <person name="Delahaunty K."/>
            <person name="Markovic C."/>
            <person name="Hall O."/>
            <person name="Minx P."/>
            <person name="Tomlinson C."/>
            <person name="Mitreva M."/>
            <person name="Hou S."/>
            <person name="Chen J."/>
            <person name="Wollam A."/>
            <person name="Pepin K.H."/>
            <person name="Johnson M."/>
            <person name="Bhonagiri V."/>
            <person name="Zhang X."/>
            <person name="Suruliraj S."/>
            <person name="Warren W."/>
            <person name="Chinwalla A."/>
            <person name="Mardis E.R."/>
            <person name="Wilson R.K."/>
        </authorList>
    </citation>
    <scope>NUCLEOTIDE SEQUENCE [LARGE SCALE GENOMIC DNA]</scope>
    <source>
        <strain evidence="1 2">F0439</strain>
    </source>
</reference>
<proteinExistence type="predicted"/>
<dbReference type="Proteomes" id="UP000004625">
    <property type="component" value="Unassembled WGS sequence"/>
</dbReference>
<comment type="caution">
    <text evidence="1">The sequence shown here is derived from an EMBL/GenBank/DDBJ whole genome shotgun (WGS) entry which is preliminary data.</text>
</comment>
<dbReference type="InterPro" id="IPR029063">
    <property type="entry name" value="SAM-dependent_MTases_sf"/>
</dbReference>
<dbReference type="SUPFAM" id="SSF53335">
    <property type="entry name" value="S-adenosyl-L-methionine-dependent methyltransferases"/>
    <property type="match status" value="1"/>
</dbReference>
<dbReference type="eggNOG" id="COG2226">
    <property type="taxonomic scope" value="Bacteria"/>
</dbReference>
<evidence type="ECO:0000313" key="2">
    <source>
        <dbReference type="Proteomes" id="UP000004625"/>
    </source>
</evidence>
<dbReference type="PATRIC" id="fig|797515.3.peg.2140"/>
<sequence length="248" mass="27045">MISSKKLKRWFFVMEEALFDGYAQDYDEWFVANEKVFLSELGLLKTSLGDHPGRTLSIGSGSGLFEQALCKQTGIEVSEGVEPSKDMAAIGTKRGMKVQIASAETAELPAEAYDTIYFNGSSSYIADLAVAYGHVAASLKSGGRLILLDVPKESAYGMLYMLANALGGYQDSRLTGALPKVPYPEEFLNLAYWHTTPEKAAVLTSLGFDNLTYYQTLLANPVYTDQKIEDTVPGFDKGGYVAIIAVKK</sequence>
<dbReference type="Gene3D" id="3.40.50.150">
    <property type="entry name" value="Vaccinia Virus protein VP39"/>
    <property type="match status" value="1"/>
</dbReference>
<dbReference type="Pfam" id="PF13489">
    <property type="entry name" value="Methyltransf_23"/>
    <property type="match status" value="1"/>
</dbReference>
<dbReference type="STRING" id="797515.HMPREF9103_02371"/>
<dbReference type="AlphaFoldDB" id="G9ZRL0"/>
<dbReference type="HOGENOM" id="CLU_037990_14_1_9"/>
<organism evidence="1 2">
    <name type="scientific">Lentilactobacillus parafarraginis F0439</name>
    <dbReference type="NCBI Taxonomy" id="797515"/>
    <lineage>
        <taxon>Bacteria</taxon>
        <taxon>Bacillati</taxon>
        <taxon>Bacillota</taxon>
        <taxon>Bacilli</taxon>
        <taxon>Lactobacillales</taxon>
        <taxon>Lactobacillaceae</taxon>
        <taxon>Lentilactobacillus</taxon>
    </lineage>
</organism>
<protein>
    <submittedName>
        <fullName evidence="1">Methyltransferase domain protein</fullName>
    </submittedName>
</protein>
<evidence type="ECO:0000313" key="1">
    <source>
        <dbReference type="EMBL" id="EHL96463.1"/>
    </source>
</evidence>
<name>G9ZRL0_9LACO</name>
<keyword evidence="1" id="KW-0808">Transferase</keyword>
<dbReference type="EMBL" id="AGEY01000182">
    <property type="protein sequence ID" value="EHL96463.1"/>
    <property type="molecule type" value="Genomic_DNA"/>
</dbReference>
<keyword evidence="1" id="KW-0489">Methyltransferase</keyword>
<dbReference type="GO" id="GO:0008168">
    <property type="term" value="F:methyltransferase activity"/>
    <property type="evidence" value="ECO:0007669"/>
    <property type="project" value="UniProtKB-KW"/>
</dbReference>
<gene>
    <name evidence="1" type="ORF">HMPREF9103_02371</name>
</gene>
<keyword evidence="2" id="KW-1185">Reference proteome</keyword>
<dbReference type="GO" id="GO:0032259">
    <property type="term" value="P:methylation"/>
    <property type="evidence" value="ECO:0007669"/>
    <property type="project" value="UniProtKB-KW"/>
</dbReference>
<accession>G9ZRL0</accession>